<comment type="caution">
    <text evidence="6">The sequence shown here is derived from an EMBL/GenBank/DDBJ whole genome shotgun (WGS) entry which is preliminary data.</text>
</comment>
<evidence type="ECO:0000256" key="2">
    <source>
        <dbReference type="ARBA" id="ARBA00023125"/>
    </source>
</evidence>
<dbReference type="SMART" id="SM00342">
    <property type="entry name" value="HTH_ARAC"/>
    <property type="match status" value="1"/>
</dbReference>
<evidence type="ECO:0000256" key="4">
    <source>
        <dbReference type="SAM" id="Phobius"/>
    </source>
</evidence>
<keyword evidence="4" id="KW-0812">Transmembrane</keyword>
<keyword evidence="7" id="KW-1185">Reference proteome</keyword>
<keyword evidence="4" id="KW-1133">Transmembrane helix</keyword>
<name>A0ABV7ZTW9_9GAMM</name>
<dbReference type="InterPro" id="IPR018060">
    <property type="entry name" value="HTH_AraC"/>
</dbReference>
<keyword evidence="4" id="KW-0472">Membrane</keyword>
<feature type="transmembrane region" description="Helical" evidence="4">
    <location>
        <begin position="6"/>
        <end position="24"/>
    </location>
</feature>
<keyword evidence="1" id="KW-0805">Transcription regulation</keyword>
<feature type="transmembrane region" description="Helical" evidence="4">
    <location>
        <begin position="156"/>
        <end position="175"/>
    </location>
</feature>
<organism evidence="6 7">
    <name type="scientific">Saccharospirillum mangrovi</name>
    <dbReference type="NCBI Taxonomy" id="2161747"/>
    <lineage>
        <taxon>Bacteria</taxon>
        <taxon>Pseudomonadati</taxon>
        <taxon>Pseudomonadota</taxon>
        <taxon>Gammaproteobacteria</taxon>
        <taxon>Oceanospirillales</taxon>
        <taxon>Saccharospirillaceae</taxon>
        <taxon>Saccharospirillum</taxon>
    </lineage>
</organism>
<feature type="transmembrane region" description="Helical" evidence="4">
    <location>
        <begin position="56"/>
        <end position="75"/>
    </location>
</feature>
<reference evidence="7" key="1">
    <citation type="journal article" date="2019" name="Int. J. Syst. Evol. Microbiol.">
        <title>The Global Catalogue of Microorganisms (GCM) 10K type strain sequencing project: providing services to taxonomists for standard genome sequencing and annotation.</title>
        <authorList>
            <consortium name="The Broad Institute Genomics Platform"/>
            <consortium name="The Broad Institute Genome Sequencing Center for Infectious Disease"/>
            <person name="Wu L."/>
            <person name="Ma J."/>
        </authorList>
    </citation>
    <scope>NUCLEOTIDE SEQUENCE [LARGE SCALE GENOMIC DNA]</scope>
    <source>
        <strain evidence="7">IBRC 10765</strain>
    </source>
</reference>
<dbReference type="Pfam" id="PF12833">
    <property type="entry name" value="HTH_18"/>
    <property type="match status" value="1"/>
</dbReference>
<evidence type="ECO:0000313" key="6">
    <source>
        <dbReference type="EMBL" id="MFC3851620.1"/>
    </source>
</evidence>
<proteinExistence type="predicted"/>
<gene>
    <name evidence="6" type="ORF">ACFOOG_02140</name>
</gene>
<protein>
    <submittedName>
        <fullName evidence="6">Helix-turn-helix domain-containing protein</fullName>
    </submittedName>
</protein>
<evidence type="ECO:0000256" key="1">
    <source>
        <dbReference type="ARBA" id="ARBA00023015"/>
    </source>
</evidence>
<feature type="transmembrane region" description="Helical" evidence="4">
    <location>
        <begin position="31"/>
        <end position="50"/>
    </location>
</feature>
<dbReference type="PROSITE" id="PS01124">
    <property type="entry name" value="HTH_ARAC_FAMILY_2"/>
    <property type="match status" value="1"/>
</dbReference>
<dbReference type="SUPFAM" id="SSF46689">
    <property type="entry name" value="Homeodomain-like"/>
    <property type="match status" value="1"/>
</dbReference>
<feature type="domain" description="HTH araC/xylS-type" evidence="5">
    <location>
        <begin position="230"/>
        <end position="335"/>
    </location>
</feature>
<dbReference type="Gene3D" id="1.10.10.60">
    <property type="entry name" value="Homeodomain-like"/>
    <property type="match status" value="1"/>
</dbReference>
<dbReference type="PANTHER" id="PTHR43280:SF29">
    <property type="entry name" value="ARAC-FAMILY TRANSCRIPTIONAL REGULATOR"/>
    <property type="match status" value="1"/>
</dbReference>
<feature type="transmembrane region" description="Helical" evidence="4">
    <location>
        <begin position="181"/>
        <end position="204"/>
    </location>
</feature>
<evidence type="ECO:0000256" key="3">
    <source>
        <dbReference type="ARBA" id="ARBA00023163"/>
    </source>
</evidence>
<dbReference type="RefSeq" id="WP_380692832.1">
    <property type="nucleotide sequence ID" value="NZ_JBHRYR010000002.1"/>
</dbReference>
<keyword evidence="2" id="KW-0238">DNA-binding</keyword>
<dbReference type="EMBL" id="JBHRYR010000002">
    <property type="protein sequence ID" value="MFC3851620.1"/>
    <property type="molecule type" value="Genomic_DNA"/>
</dbReference>
<feature type="transmembrane region" description="Helical" evidence="4">
    <location>
        <begin position="87"/>
        <end position="106"/>
    </location>
</feature>
<sequence length="340" mass="37972">MLSIPLPFVLSILLLVLAGNIFVHRTGSTHMAAYFLVMCAATTTLVGLRWLMDWSILRTIQPIAASAIPVMAWWVFSRAYTGRPLTWWHGIIPVSITVKSLAPAVWMPSIDLMLMTAYIFYATAFWRAARSERHTPENVPLTNLSLARFNTQMASLALLATALVDVAISLNFIFWDGAYSMFFLSMGHIIMLPVLALAVVWIGANTQADSMQQNKLEGSRANKLSSEDAKHIISLLEDVICEQKLFLDPNLTLNRLARKAGIPGRLVSSAVNQNQGRNLSHWINGYRIEEAKKLLKQSNKPVSEIYLEAGFQTKSNFHREFARQVGSTPTDYRKAMTSSA</sequence>
<dbReference type="PANTHER" id="PTHR43280">
    <property type="entry name" value="ARAC-FAMILY TRANSCRIPTIONAL REGULATOR"/>
    <property type="match status" value="1"/>
</dbReference>
<accession>A0ABV7ZTW9</accession>
<keyword evidence="3" id="KW-0804">Transcription</keyword>
<evidence type="ECO:0000259" key="5">
    <source>
        <dbReference type="PROSITE" id="PS01124"/>
    </source>
</evidence>
<dbReference type="InterPro" id="IPR009057">
    <property type="entry name" value="Homeodomain-like_sf"/>
</dbReference>
<dbReference type="Proteomes" id="UP001595617">
    <property type="component" value="Unassembled WGS sequence"/>
</dbReference>
<evidence type="ECO:0000313" key="7">
    <source>
        <dbReference type="Proteomes" id="UP001595617"/>
    </source>
</evidence>